<protein>
    <submittedName>
        <fullName evidence="1">Uncharacterized protein</fullName>
    </submittedName>
</protein>
<dbReference type="EMBL" id="OMOR01000003">
    <property type="protein sequence ID" value="SPH27471.1"/>
    <property type="molecule type" value="Genomic_DNA"/>
</dbReference>
<dbReference type="OrthoDB" id="9867722at2"/>
<name>A0A2R8BPP3_9RHOB</name>
<keyword evidence="2" id="KW-1185">Reference proteome</keyword>
<organism evidence="1 2">
    <name type="scientific">Ascidiaceihabitans donghaensis</name>
    <dbReference type="NCBI Taxonomy" id="1510460"/>
    <lineage>
        <taxon>Bacteria</taxon>
        <taxon>Pseudomonadati</taxon>
        <taxon>Pseudomonadota</taxon>
        <taxon>Alphaproteobacteria</taxon>
        <taxon>Rhodobacterales</taxon>
        <taxon>Paracoccaceae</taxon>
        <taxon>Ascidiaceihabitans</taxon>
    </lineage>
</organism>
<gene>
    <name evidence="1" type="ORF">ASD8599_03937</name>
</gene>
<proteinExistence type="predicted"/>
<dbReference type="RefSeq" id="WP_108830416.1">
    <property type="nucleotide sequence ID" value="NZ_OMOR01000003.1"/>
</dbReference>
<dbReference type="Proteomes" id="UP000244880">
    <property type="component" value="Unassembled WGS sequence"/>
</dbReference>
<dbReference type="AlphaFoldDB" id="A0A2R8BPP3"/>
<evidence type="ECO:0000313" key="2">
    <source>
        <dbReference type="Proteomes" id="UP000244880"/>
    </source>
</evidence>
<evidence type="ECO:0000313" key="1">
    <source>
        <dbReference type="EMBL" id="SPH27471.1"/>
    </source>
</evidence>
<accession>A0A2R8BPP3</accession>
<sequence>MDYPVDAFAVIHPLSVQVEHHVSETVALKCGEIFVDVPKGQAQQFADALDTYLADEKNTATIDPSLQRYVLSPRKFEYLPDRQLIRHGAWQLRCSGPGLFHWMLQPVRKFMFSADLAYVKDDDVWGVYKLRTTRFR</sequence>
<reference evidence="1 2" key="1">
    <citation type="submission" date="2018-03" db="EMBL/GenBank/DDBJ databases">
        <authorList>
            <person name="Keele B.F."/>
        </authorList>
    </citation>
    <scope>NUCLEOTIDE SEQUENCE [LARGE SCALE GENOMIC DNA]</scope>
    <source>
        <strain evidence="1 2">CECT 8599</strain>
    </source>
</reference>